<dbReference type="Proteomes" id="UP000050668">
    <property type="component" value="Unassembled WGS sequence"/>
</dbReference>
<comment type="caution">
    <text evidence="1">The sequence shown here is derived from an EMBL/GenBank/DDBJ whole genome shotgun (WGS) entry which is preliminary data.</text>
</comment>
<organism evidence="1 2">
    <name type="scientific">Lysinibacillus contaminans</name>
    <dbReference type="NCBI Taxonomy" id="1293441"/>
    <lineage>
        <taxon>Bacteria</taxon>
        <taxon>Bacillati</taxon>
        <taxon>Bacillota</taxon>
        <taxon>Bacilli</taxon>
        <taxon>Bacillales</taxon>
        <taxon>Bacillaceae</taxon>
        <taxon>Lysinibacillus</taxon>
    </lineage>
</organism>
<evidence type="ECO:0000313" key="1">
    <source>
        <dbReference type="EMBL" id="KOS67771.1"/>
    </source>
</evidence>
<gene>
    <name evidence="1" type="ORF">AEA09_03815</name>
</gene>
<keyword evidence="2" id="KW-1185">Reference proteome</keyword>
<proteinExistence type="predicted"/>
<name>A0ABR5JZ67_9BACI</name>
<evidence type="ECO:0000313" key="2">
    <source>
        <dbReference type="Proteomes" id="UP000050668"/>
    </source>
</evidence>
<protein>
    <submittedName>
        <fullName evidence="1">Uncharacterized protein</fullName>
    </submittedName>
</protein>
<accession>A0ABR5JZ67</accession>
<dbReference type="RefSeq" id="WP_053582582.1">
    <property type="nucleotide sequence ID" value="NZ_LGRV01000003.1"/>
</dbReference>
<reference evidence="2" key="1">
    <citation type="submission" date="2015-07" db="EMBL/GenBank/DDBJ databases">
        <title>Fjat-14205 dsm 2895.</title>
        <authorList>
            <person name="Liu B."/>
            <person name="Wang J."/>
            <person name="Zhu Y."/>
            <person name="Liu G."/>
            <person name="Chen Q."/>
            <person name="Chen Z."/>
            <person name="Lan J."/>
            <person name="Che J."/>
            <person name="Ge C."/>
            <person name="Shi H."/>
            <person name="Pan Z."/>
            <person name="Liu X."/>
        </authorList>
    </citation>
    <scope>NUCLEOTIDE SEQUENCE [LARGE SCALE GENOMIC DNA]</scope>
    <source>
        <strain evidence="2">DSM 25560</strain>
    </source>
</reference>
<dbReference type="EMBL" id="LGRV01000003">
    <property type="protein sequence ID" value="KOS67771.1"/>
    <property type="molecule type" value="Genomic_DNA"/>
</dbReference>
<sequence length="113" mass="13281">MRKILATIFILLIVAAPTIHWAITNPSNSLELMQTLRNSENPESLFLDSKNIDYKSIEYIQEEFDPNTVKQITLLEFDEKTYFIQTTPGTKKMKIIAIEELPIEIREYFIERE</sequence>